<evidence type="ECO:0000313" key="1">
    <source>
        <dbReference type="EMBL" id="CAL8136388.1"/>
    </source>
</evidence>
<dbReference type="EMBL" id="CAXLJM020000111">
    <property type="protein sequence ID" value="CAL8136388.1"/>
    <property type="molecule type" value="Genomic_DNA"/>
</dbReference>
<comment type="caution">
    <text evidence="1">The sequence shown here is derived from an EMBL/GenBank/DDBJ whole genome shotgun (WGS) entry which is preliminary data.</text>
</comment>
<dbReference type="Proteomes" id="UP001642540">
    <property type="component" value="Unassembled WGS sequence"/>
</dbReference>
<sequence length="163" mass="18606">MTEVEVVPVGKRHKRSGVVPVFHNAQLALKETFESVTNKEYALSPGPKQKPCSFSNTLLVELTNPFPTLQSKVDKYRLQKSIHKRFSINDIEDKISKSHYMIRNASHLRNEEGAFSTPKFIYGHPLSQETLDLVKQFYLSSDNSRPLPRSDDVVYVKTDNGQK</sequence>
<proteinExistence type="predicted"/>
<keyword evidence="2" id="KW-1185">Reference proteome</keyword>
<name>A0ABP1RUS0_9HEXA</name>
<organism evidence="1 2">
    <name type="scientific">Orchesella dallaii</name>
    <dbReference type="NCBI Taxonomy" id="48710"/>
    <lineage>
        <taxon>Eukaryota</taxon>
        <taxon>Metazoa</taxon>
        <taxon>Ecdysozoa</taxon>
        <taxon>Arthropoda</taxon>
        <taxon>Hexapoda</taxon>
        <taxon>Collembola</taxon>
        <taxon>Entomobryomorpha</taxon>
        <taxon>Entomobryoidea</taxon>
        <taxon>Orchesellidae</taxon>
        <taxon>Orchesellinae</taxon>
        <taxon>Orchesella</taxon>
    </lineage>
</organism>
<reference evidence="1 2" key="1">
    <citation type="submission" date="2024-08" db="EMBL/GenBank/DDBJ databases">
        <authorList>
            <person name="Cucini C."/>
            <person name="Frati F."/>
        </authorList>
    </citation>
    <scope>NUCLEOTIDE SEQUENCE [LARGE SCALE GENOMIC DNA]</scope>
</reference>
<gene>
    <name evidence="1" type="ORF">ODALV1_LOCUS26420</name>
</gene>
<accession>A0ABP1RUS0</accession>
<protein>
    <submittedName>
        <fullName evidence="1">Uncharacterized protein</fullName>
    </submittedName>
</protein>
<evidence type="ECO:0000313" key="2">
    <source>
        <dbReference type="Proteomes" id="UP001642540"/>
    </source>
</evidence>